<evidence type="ECO:0000313" key="1">
    <source>
        <dbReference type="EMBL" id="SFZ77502.1"/>
    </source>
</evidence>
<gene>
    <name evidence="1" type="ORF">SAMN02745887_02458</name>
</gene>
<accession>A0A1K2HL39</accession>
<keyword evidence="2" id="KW-1185">Reference proteome</keyword>
<evidence type="ECO:0000313" key="2">
    <source>
        <dbReference type="Proteomes" id="UP000186513"/>
    </source>
</evidence>
<name>A0A1K2HL39_9NEIS</name>
<organism evidence="1 2">
    <name type="scientific">Chitinimonas taiwanensis DSM 18899</name>
    <dbReference type="NCBI Taxonomy" id="1121279"/>
    <lineage>
        <taxon>Bacteria</taxon>
        <taxon>Pseudomonadati</taxon>
        <taxon>Pseudomonadota</taxon>
        <taxon>Betaproteobacteria</taxon>
        <taxon>Neisseriales</taxon>
        <taxon>Chitinibacteraceae</taxon>
        <taxon>Chitinimonas</taxon>
    </lineage>
</organism>
<dbReference type="EMBL" id="FPKR01000009">
    <property type="protein sequence ID" value="SFZ77502.1"/>
    <property type="molecule type" value="Genomic_DNA"/>
</dbReference>
<dbReference type="AlphaFoldDB" id="A0A1K2HL39"/>
<dbReference type="OrthoDB" id="757934at2"/>
<protein>
    <submittedName>
        <fullName evidence="1">Uncharacterized protein</fullName>
    </submittedName>
</protein>
<dbReference type="RefSeq" id="WP_072428964.1">
    <property type="nucleotide sequence ID" value="NZ_FPKR01000009.1"/>
</dbReference>
<dbReference type="Proteomes" id="UP000186513">
    <property type="component" value="Unassembled WGS sequence"/>
</dbReference>
<dbReference type="STRING" id="1121279.SAMN02745887_02458"/>
<proteinExistence type="predicted"/>
<reference evidence="1 2" key="1">
    <citation type="submission" date="2016-11" db="EMBL/GenBank/DDBJ databases">
        <authorList>
            <person name="Jaros S."/>
            <person name="Januszkiewicz K."/>
            <person name="Wedrychowicz H."/>
        </authorList>
    </citation>
    <scope>NUCLEOTIDE SEQUENCE [LARGE SCALE GENOMIC DNA]</scope>
    <source>
        <strain evidence="1 2">DSM 18899</strain>
    </source>
</reference>
<sequence length="355" mass="38523">MSSKPRLAIVAGDPGGGAALVPVVELLDALQWPCHLYAYAESLDNWTARGWPVRPAEQLQVDSIGGLICATSVNAQMYELDWLAAARAKGIPSLAVLDFWSNYLARFQKAGQTTLPDALAVPDALAREEMIAAGFDAASLHITGQPALDRLASIMPLSPARRRALREACGVREGQQLALWVSQPLRMIAQRLGQPAAIDEQQACLALEQVLAQLGEPIALRVKPHPRESRADFAELGQVWPDSRLVPDSVLAHELLICADIVIGIHSMMLFEACQLGCRVLSYQAGLAPEDDPLPSNRAGWSWRCAAAEALPAMLKRALTESLPRPPKPDGQAAQRIIEQMAYQITAQENRQESA</sequence>
<dbReference type="SUPFAM" id="SSF53756">
    <property type="entry name" value="UDP-Glycosyltransferase/glycogen phosphorylase"/>
    <property type="match status" value="1"/>
</dbReference>